<keyword evidence="2" id="KW-1185">Reference proteome</keyword>
<name>A0A5N8WJJ0_9ACTN</name>
<evidence type="ECO:0000313" key="1">
    <source>
        <dbReference type="EMBL" id="MPY47620.1"/>
    </source>
</evidence>
<dbReference type="Proteomes" id="UP000373149">
    <property type="component" value="Unassembled WGS sequence"/>
</dbReference>
<reference evidence="1 2" key="1">
    <citation type="submission" date="2019-09" db="EMBL/GenBank/DDBJ databases">
        <authorList>
            <person name="Duangmal K."/>
            <person name="Teo W.F.A."/>
            <person name="Lipun K."/>
        </authorList>
    </citation>
    <scope>NUCLEOTIDE SEQUENCE [LARGE SCALE GENOMIC DNA]</scope>
    <source>
        <strain evidence="1 2">K1PN6</strain>
    </source>
</reference>
<sequence>MGRPAVGAALRRCAECGGYEYSGAPACTACRELVDSIVEDEWSSFVYQWGARSPQEAAVLGEMVAAEPDRHDWRVVDAALDRLACSECGDRLSRGPVGCSACDLSHGFRYAAIETDRPGVPPGNEHAIRVNVSVVRRPQVTSENEILGRRLVLPHLLVGLLPTIEEAQRMSALIKRSPPAQKTRLIEQAIEETLGRRRDRSRPST</sequence>
<comment type="caution">
    <text evidence="1">The sequence shown here is derived from an EMBL/GenBank/DDBJ whole genome shotgun (WGS) entry which is preliminary data.</text>
</comment>
<gene>
    <name evidence="1" type="ORF">FPZ41_03015</name>
</gene>
<accession>A0A5N8WJJ0</accession>
<dbReference type="EMBL" id="VMNX01000004">
    <property type="protein sequence ID" value="MPY47620.1"/>
    <property type="molecule type" value="Genomic_DNA"/>
</dbReference>
<dbReference type="AlphaFoldDB" id="A0A5N8WJJ0"/>
<organism evidence="1 2">
    <name type="scientific">Streptomyces acidicola</name>
    <dbReference type="NCBI Taxonomy" id="2596892"/>
    <lineage>
        <taxon>Bacteria</taxon>
        <taxon>Bacillati</taxon>
        <taxon>Actinomycetota</taxon>
        <taxon>Actinomycetes</taxon>
        <taxon>Kitasatosporales</taxon>
        <taxon>Streptomycetaceae</taxon>
        <taxon>Streptomyces</taxon>
    </lineage>
</organism>
<proteinExistence type="predicted"/>
<protein>
    <submittedName>
        <fullName evidence="1">Uncharacterized protein</fullName>
    </submittedName>
</protein>
<evidence type="ECO:0000313" key="2">
    <source>
        <dbReference type="Proteomes" id="UP000373149"/>
    </source>
</evidence>